<dbReference type="Gene3D" id="3.40.50.80">
    <property type="entry name" value="Nucleotide-binding domain of ferredoxin-NADP reductase (FNR) module"/>
    <property type="match status" value="1"/>
</dbReference>
<keyword evidence="6" id="KW-0408">Iron</keyword>
<dbReference type="InterPro" id="IPR001041">
    <property type="entry name" value="2Fe-2S_ferredoxin-type"/>
</dbReference>
<keyword evidence="7" id="KW-0411">Iron-sulfur</keyword>
<dbReference type="InterPro" id="IPR036010">
    <property type="entry name" value="2Fe-2S_ferredoxin-like_sf"/>
</dbReference>
<dbReference type="InterPro" id="IPR012675">
    <property type="entry name" value="Beta-grasp_dom_sf"/>
</dbReference>
<dbReference type="GO" id="GO:0051213">
    <property type="term" value="F:dioxygenase activity"/>
    <property type="evidence" value="ECO:0007669"/>
    <property type="project" value="UniProtKB-KW"/>
</dbReference>
<keyword evidence="10" id="KW-0223">Dioxygenase</keyword>
<comment type="cofactor">
    <cofactor evidence="1">
        <name>FAD</name>
        <dbReference type="ChEBI" id="CHEBI:57692"/>
    </cofactor>
</comment>
<feature type="domain" description="2Fe-2S ferredoxin-type" evidence="8">
    <location>
        <begin position="234"/>
        <end position="321"/>
    </location>
</feature>
<keyword evidence="4" id="KW-0479">Metal-binding</keyword>
<name>A0A3G8JRI1_9ACTN</name>
<protein>
    <submittedName>
        <fullName evidence="10">Phenoxybenzoate dioxygenase subunit beta</fullName>
        <ecNumber evidence="10">1.-.-.-</ecNumber>
    </submittedName>
</protein>
<dbReference type="AlphaFoldDB" id="A0A3G8JRI1"/>
<evidence type="ECO:0000256" key="7">
    <source>
        <dbReference type="ARBA" id="ARBA00023014"/>
    </source>
</evidence>
<dbReference type="PRINTS" id="PR00409">
    <property type="entry name" value="PHDIOXRDTASE"/>
</dbReference>
<dbReference type="InterPro" id="IPR008333">
    <property type="entry name" value="Cbr1-like_FAD-bd_dom"/>
</dbReference>
<dbReference type="CDD" id="cd00207">
    <property type="entry name" value="fer2"/>
    <property type="match status" value="1"/>
</dbReference>
<dbReference type="GO" id="GO:0046872">
    <property type="term" value="F:metal ion binding"/>
    <property type="evidence" value="ECO:0007669"/>
    <property type="project" value="UniProtKB-KW"/>
</dbReference>
<dbReference type="PANTHER" id="PTHR47354">
    <property type="entry name" value="NADH OXIDOREDUCTASE HCR"/>
    <property type="match status" value="1"/>
</dbReference>
<dbReference type="Pfam" id="PF00970">
    <property type="entry name" value="FAD_binding_6"/>
    <property type="match status" value="1"/>
</dbReference>
<dbReference type="EMBL" id="CP033972">
    <property type="protein sequence ID" value="AZG47707.1"/>
    <property type="molecule type" value="Genomic_DNA"/>
</dbReference>
<reference evidence="10 11" key="1">
    <citation type="submission" date="2018-11" db="EMBL/GenBank/DDBJ databases">
        <title>Gordonia insulae sp. nov., isolated from an island soil.</title>
        <authorList>
            <person name="Kim Y.S."/>
            <person name="Kim S.B."/>
        </authorList>
    </citation>
    <scope>NUCLEOTIDE SEQUENCE [LARGE SCALE GENOMIC DNA]</scope>
    <source>
        <strain evidence="10 11">MMS17-SY073</strain>
    </source>
</reference>
<dbReference type="InterPro" id="IPR050415">
    <property type="entry name" value="MRET"/>
</dbReference>
<accession>A0A3G8JRI1</accession>
<dbReference type="Gene3D" id="2.40.30.10">
    <property type="entry name" value="Translation factors"/>
    <property type="match status" value="1"/>
</dbReference>
<dbReference type="SUPFAM" id="SSF52343">
    <property type="entry name" value="Ferredoxin reductase-like, C-terminal NADP-linked domain"/>
    <property type="match status" value="1"/>
</dbReference>
<dbReference type="InterPro" id="IPR006058">
    <property type="entry name" value="2Fe2S_fd_BS"/>
</dbReference>
<evidence type="ECO:0000256" key="2">
    <source>
        <dbReference type="ARBA" id="ARBA00022630"/>
    </source>
</evidence>
<evidence type="ECO:0000259" key="8">
    <source>
        <dbReference type="PROSITE" id="PS51085"/>
    </source>
</evidence>
<keyword evidence="3" id="KW-0001">2Fe-2S</keyword>
<dbReference type="GO" id="GO:0051537">
    <property type="term" value="F:2 iron, 2 sulfur cluster binding"/>
    <property type="evidence" value="ECO:0007669"/>
    <property type="project" value="UniProtKB-KW"/>
</dbReference>
<keyword evidence="11" id="KW-1185">Reference proteome</keyword>
<gene>
    <name evidence="10" type="primary">pobB_6</name>
    <name evidence="10" type="ORF">D7316_04319</name>
</gene>
<keyword evidence="2" id="KW-0285">Flavoprotein</keyword>
<dbReference type="RefSeq" id="WP_124710024.1">
    <property type="nucleotide sequence ID" value="NZ_CP033972.1"/>
</dbReference>
<dbReference type="PANTHER" id="PTHR47354:SF1">
    <property type="entry name" value="CARNITINE MONOOXYGENASE REDUCTASE SUBUNIT"/>
    <property type="match status" value="1"/>
</dbReference>
<dbReference type="InterPro" id="IPR039261">
    <property type="entry name" value="FNR_nucleotide-bd"/>
</dbReference>
<organism evidence="10 11">
    <name type="scientific">Gordonia insulae</name>
    <dbReference type="NCBI Taxonomy" id="2420509"/>
    <lineage>
        <taxon>Bacteria</taxon>
        <taxon>Bacillati</taxon>
        <taxon>Actinomycetota</taxon>
        <taxon>Actinomycetes</taxon>
        <taxon>Mycobacteriales</taxon>
        <taxon>Gordoniaceae</taxon>
        <taxon>Gordonia</taxon>
    </lineage>
</organism>
<evidence type="ECO:0000313" key="11">
    <source>
        <dbReference type="Proteomes" id="UP000271469"/>
    </source>
</evidence>
<evidence type="ECO:0000259" key="9">
    <source>
        <dbReference type="PROSITE" id="PS51384"/>
    </source>
</evidence>
<dbReference type="PROSITE" id="PS00197">
    <property type="entry name" value="2FE2S_FER_1"/>
    <property type="match status" value="1"/>
</dbReference>
<dbReference type="KEGG" id="gom:D7316_04319"/>
<evidence type="ECO:0000256" key="4">
    <source>
        <dbReference type="ARBA" id="ARBA00022723"/>
    </source>
</evidence>
<dbReference type="Gene3D" id="3.10.20.30">
    <property type="match status" value="1"/>
</dbReference>
<dbReference type="Proteomes" id="UP000271469">
    <property type="component" value="Chromosome"/>
</dbReference>
<dbReference type="EC" id="1.-.-.-" evidence="10"/>
<dbReference type="SUPFAM" id="SSF54292">
    <property type="entry name" value="2Fe-2S ferredoxin-like"/>
    <property type="match status" value="1"/>
</dbReference>
<evidence type="ECO:0000256" key="5">
    <source>
        <dbReference type="ARBA" id="ARBA00023002"/>
    </source>
</evidence>
<proteinExistence type="predicted"/>
<dbReference type="PROSITE" id="PS51384">
    <property type="entry name" value="FAD_FR"/>
    <property type="match status" value="1"/>
</dbReference>
<feature type="domain" description="FAD-binding FR-type" evidence="9">
    <location>
        <begin position="7"/>
        <end position="109"/>
    </location>
</feature>
<evidence type="ECO:0000256" key="6">
    <source>
        <dbReference type="ARBA" id="ARBA00023004"/>
    </source>
</evidence>
<evidence type="ECO:0000256" key="1">
    <source>
        <dbReference type="ARBA" id="ARBA00001974"/>
    </source>
</evidence>
<dbReference type="InterPro" id="IPR017927">
    <property type="entry name" value="FAD-bd_FR_type"/>
</dbReference>
<keyword evidence="5 10" id="KW-0560">Oxidoreductase</keyword>
<dbReference type="Pfam" id="PF00111">
    <property type="entry name" value="Fer2"/>
    <property type="match status" value="1"/>
</dbReference>
<dbReference type="CDD" id="cd06185">
    <property type="entry name" value="PDR_like"/>
    <property type="match status" value="1"/>
</dbReference>
<dbReference type="OrthoDB" id="502624at2"/>
<dbReference type="InterPro" id="IPR017938">
    <property type="entry name" value="Riboflavin_synthase-like_b-brl"/>
</dbReference>
<evidence type="ECO:0000313" key="10">
    <source>
        <dbReference type="EMBL" id="AZG47707.1"/>
    </source>
</evidence>
<sequence>MAQNPEHVHHKMQVVTKESVADGVVSLSLADPDGGTVPDWQPGSHIDLVLDDDTIRQYSLCGEVSDRSRLRIAILRESGGRGGSRRVHDEVEVGDIIDVKGPRNHFPLVDNSAYLFVAGGIGITPLIPMIAQAESSGAEWTLLFGGRTRSGMAFAHDLAERHPDQVLVRPQDEFGLLDLAAALQTVQPGTAVYCCGPEPLLDATESLCATRDDIELHVERFAPKARVDTDTAGTTFEVVLGEGGREITVGEDESVLDALLREGVDADFSCREGTCGTCETGVLEGVPDHRDSVLTDEEQAENDCMMVCVSRSCSKRLVLDL</sequence>
<dbReference type="SUPFAM" id="SSF63380">
    <property type="entry name" value="Riboflavin synthase domain-like"/>
    <property type="match status" value="1"/>
</dbReference>
<evidence type="ECO:0000256" key="3">
    <source>
        <dbReference type="ARBA" id="ARBA00022714"/>
    </source>
</evidence>
<dbReference type="PROSITE" id="PS51085">
    <property type="entry name" value="2FE2S_FER_2"/>
    <property type="match status" value="1"/>
</dbReference>